<keyword evidence="1" id="KW-0812">Transmembrane</keyword>
<evidence type="ECO:0000313" key="2">
    <source>
        <dbReference type="EMBL" id="AZS37666.1"/>
    </source>
</evidence>
<dbReference type="RefSeq" id="WP_127096197.1">
    <property type="nucleotide sequence ID" value="NZ_CP031423.1"/>
</dbReference>
<keyword evidence="1" id="KW-1133">Transmembrane helix</keyword>
<dbReference type="OrthoDB" id="5079070at2"/>
<dbReference type="KEGG" id="mlv:CVS47_02307"/>
<name>A0A3S9WC97_9MICO</name>
<keyword evidence="1" id="KW-0472">Membrane</keyword>
<organism evidence="2 3">
    <name type="scientific">Microbacterium lemovicicum</name>
    <dbReference type="NCBI Taxonomy" id="1072463"/>
    <lineage>
        <taxon>Bacteria</taxon>
        <taxon>Bacillati</taxon>
        <taxon>Actinomycetota</taxon>
        <taxon>Actinomycetes</taxon>
        <taxon>Micrococcales</taxon>
        <taxon>Microbacteriaceae</taxon>
        <taxon>Microbacterium</taxon>
    </lineage>
</organism>
<accession>A0A3S9WC97</accession>
<evidence type="ECO:0000256" key="1">
    <source>
        <dbReference type="SAM" id="Phobius"/>
    </source>
</evidence>
<protein>
    <submittedName>
        <fullName evidence="2">Uncharacterized protein</fullName>
    </submittedName>
</protein>
<dbReference type="EMBL" id="CP031423">
    <property type="protein sequence ID" value="AZS37666.1"/>
    <property type="molecule type" value="Genomic_DNA"/>
</dbReference>
<feature type="transmembrane region" description="Helical" evidence="1">
    <location>
        <begin position="12"/>
        <end position="33"/>
    </location>
</feature>
<keyword evidence="3" id="KW-1185">Reference proteome</keyword>
<evidence type="ECO:0000313" key="3">
    <source>
        <dbReference type="Proteomes" id="UP000276888"/>
    </source>
</evidence>
<dbReference type="Proteomes" id="UP000276888">
    <property type="component" value="Chromosome"/>
</dbReference>
<gene>
    <name evidence="2" type="ORF">CVS47_02307</name>
</gene>
<sequence>MDSTLDAVVEIFAWTGFGLGALIAGVALVLFLLDGTWVRVQAVVEEGEHGVLARWFGEDGGVNEAPLSAHDHAALGGRDMVEVYARRGWMNRMRTTPGSPAVRAAKLLSLGLIGVGVVALITSWILLFVRG</sequence>
<feature type="transmembrane region" description="Helical" evidence="1">
    <location>
        <begin position="107"/>
        <end position="129"/>
    </location>
</feature>
<reference evidence="2 3" key="1">
    <citation type="submission" date="2018-08" db="EMBL/GenBank/DDBJ databases">
        <title>Microbacterium lemovicicum sp. nov., a bacterium isolated from a natural uranium-rich soil.</title>
        <authorList>
            <person name="ORTET P."/>
        </authorList>
    </citation>
    <scope>NUCLEOTIDE SEQUENCE [LARGE SCALE GENOMIC DNA]</scope>
    <source>
        <strain evidence="2 3">Viu22</strain>
    </source>
</reference>
<dbReference type="AlphaFoldDB" id="A0A3S9WC97"/>
<proteinExistence type="predicted"/>